<evidence type="ECO:0000313" key="6">
    <source>
        <dbReference type="Proteomes" id="UP001199054"/>
    </source>
</evidence>
<comment type="similarity">
    <text evidence="3">Belongs to the acetyltransferase family. RimJ subfamily.</text>
</comment>
<evidence type="ECO:0000256" key="1">
    <source>
        <dbReference type="ARBA" id="ARBA00022679"/>
    </source>
</evidence>
<dbReference type="Proteomes" id="UP001199054">
    <property type="component" value="Unassembled WGS sequence"/>
</dbReference>
<dbReference type="InterPro" id="IPR016181">
    <property type="entry name" value="Acyl_CoA_acyltransferase"/>
</dbReference>
<protein>
    <submittedName>
        <fullName evidence="5">GNAT family N-acetyltransferase</fullName>
    </submittedName>
</protein>
<dbReference type="SUPFAM" id="SSF55729">
    <property type="entry name" value="Acyl-CoA N-acyltransferases (Nat)"/>
    <property type="match status" value="1"/>
</dbReference>
<proteinExistence type="inferred from homology"/>
<evidence type="ECO:0000256" key="3">
    <source>
        <dbReference type="ARBA" id="ARBA00038502"/>
    </source>
</evidence>
<dbReference type="PANTHER" id="PTHR43792:SF8">
    <property type="entry name" value="[RIBOSOMAL PROTEIN US5]-ALANINE N-ACETYLTRANSFERASE"/>
    <property type="match status" value="1"/>
</dbReference>
<dbReference type="PANTHER" id="PTHR43792">
    <property type="entry name" value="GNAT FAMILY, PUTATIVE (AFU_ORTHOLOGUE AFUA_3G00765)-RELATED-RELATED"/>
    <property type="match status" value="1"/>
</dbReference>
<name>A0ABS8B2W8_9ACTN</name>
<sequence>MLSLGAVRLTPWSEADLPLLERANTPEMTEHLGGPEHPDRLADRQRRYVALSGRPPAAGRMFRVSLTDTGEDVGSVGFWERDWRDEEVYETGWAVFPEFQRRGLAVAALTELIAYVRAHGTRPALHAFPGTDHPASNAVCRKAGFTFLGETQFEYPPGIFHASNDWRFPLDPQP</sequence>
<keyword evidence="1" id="KW-0808">Transferase</keyword>
<evidence type="ECO:0000256" key="2">
    <source>
        <dbReference type="ARBA" id="ARBA00023315"/>
    </source>
</evidence>
<keyword evidence="2" id="KW-0012">Acyltransferase</keyword>
<dbReference type="InterPro" id="IPR051531">
    <property type="entry name" value="N-acetyltransferase"/>
</dbReference>
<dbReference type="PROSITE" id="PS51186">
    <property type="entry name" value="GNAT"/>
    <property type="match status" value="1"/>
</dbReference>
<dbReference type="Gene3D" id="3.40.630.30">
    <property type="match status" value="1"/>
</dbReference>
<comment type="caution">
    <text evidence="5">The sequence shown here is derived from an EMBL/GenBank/DDBJ whole genome shotgun (WGS) entry which is preliminary data.</text>
</comment>
<gene>
    <name evidence="5" type="ORF">LG632_06120</name>
</gene>
<dbReference type="Pfam" id="PF13302">
    <property type="entry name" value="Acetyltransf_3"/>
    <property type="match status" value="1"/>
</dbReference>
<accession>A0ABS8B2W8</accession>
<evidence type="ECO:0000313" key="5">
    <source>
        <dbReference type="EMBL" id="MCB5178960.1"/>
    </source>
</evidence>
<organism evidence="5 6">
    <name type="scientific">Streptomyces antimicrobicus</name>
    <dbReference type="NCBI Taxonomy" id="2883108"/>
    <lineage>
        <taxon>Bacteria</taxon>
        <taxon>Bacillati</taxon>
        <taxon>Actinomycetota</taxon>
        <taxon>Actinomycetes</taxon>
        <taxon>Kitasatosporales</taxon>
        <taxon>Streptomycetaceae</taxon>
        <taxon>Streptomyces</taxon>
    </lineage>
</organism>
<feature type="domain" description="N-acetyltransferase" evidence="4">
    <location>
        <begin position="7"/>
        <end position="171"/>
    </location>
</feature>
<dbReference type="EMBL" id="JAJAUY010000014">
    <property type="protein sequence ID" value="MCB5178960.1"/>
    <property type="molecule type" value="Genomic_DNA"/>
</dbReference>
<evidence type="ECO:0000259" key="4">
    <source>
        <dbReference type="PROSITE" id="PS51186"/>
    </source>
</evidence>
<keyword evidence="6" id="KW-1185">Reference proteome</keyword>
<dbReference type="InterPro" id="IPR000182">
    <property type="entry name" value="GNAT_dom"/>
</dbReference>
<reference evidence="5 6" key="1">
    <citation type="submission" date="2021-10" db="EMBL/GenBank/DDBJ databases">
        <title>Streptomyces sp. strain SMC 277, a novel streptomycete isolated from soil.</title>
        <authorList>
            <person name="Chanama M."/>
        </authorList>
    </citation>
    <scope>NUCLEOTIDE SEQUENCE [LARGE SCALE GENOMIC DNA]</scope>
    <source>
        <strain evidence="5 6">SMC 277</strain>
    </source>
</reference>
<dbReference type="CDD" id="cd04301">
    <property type="entry name" value="NAT_SF"/>
    <property type="match status" value="1"/>
</dbReference>